<organism evidence="1 2">
    <name type="scientific">Cyclobacterium amurskyense</name>
    <dbReference type="NCBI Taxonomy" id="320787"/>
    <lineage>
        <taxon>Bacteria</taxon>
        <taxon>Pseudomonadati</taxon>
        <taxon>Bacteroidota</taxon>
        <taxon>Cytophagia</taxon>
        <taxon>Cytophagales</taxon>
        <taxon>Cyclobacteriaceae</taxon>
        <taxon>Cyclobacterium</taxon>
    </lineage>
</organism>
<gene>
    <name evidence="1" type="ORF">CA2015_4263</name>
</gene>
<dbReference type="InterPro" id="IPR011041">
    <property type="entry name" value="Quinoprot_gluc/sorb_DH_b-prop"/>
</dbReference>
<proteinExistence type="predicted"/>
<dbReference type="EMBL" id="CP012040">
    <property type="protein sequence ID" value="AKP53609.1"/>
    <property type="molecule type" value="Genomic_DNA"/>
</dbReference>
<keyword evidence="2" id="KW-1185">Reference proteome</keyword>
<protein>
    <submittedName>
        <fullName evidence="1">Uncharacterized protein</fullName>
    </submittedName>
</protein>
<dbReference type="SUPFAM" id="SSF50952">
    <property type="entry name" value="Soluble quinoprotein glucose dehydrogenase"/>
    <property type="match status" value="1"/>
</dbReference>
<reference evidence="1 2" key="1">
    <citation type="submission" date="2015-07" db="EMBL/GenBank/DDBJ databases">
        <authorList>
            <person name="Kim K.M."/>
        </authorList>
    </citation>
    <scope>NUCLEOTIDE SEQUENCE [LARGE SCALE GENOMIC DNA]</scope>
    <source>
        <strain evidence="1 2">KCTC 12363</strain>
    </source>
</reference>
<dbReference type="AlphaFoldDB" id="A0A0H4PHF2"/>
<evidence type="ECO:0000313" key="1">
    <source>
        <dbReference type="EMBL" id="AKP53609.1"/>
    </source>
</evidence>
<dbReference type="Proteomes" id="UP000036520">
    <property type="component" value="Chromosome"/>
</dbReference>
<dbReference type="PATRIC" id="fig|320787.5.peg.4675"/>
<evidence type="ECO:0000313" key="2">
    <source>
        <dbReference type="Proteomes" id="UP000036520"/>
    </source>
</evidence>
<dbReference type="KEGG" id="camu:CA2015_4263"/>
<sequence length="429" mass="48518">MALTMEMLDYINSQYGNLAEILFTLNEHNEIHLPMWNCHRQTIPMKKTLLFSFFFILLLGNTHGQEVKIPSHWPDAFFSGDQGKMHVQGMALDKENGFIYLSFTNKLVKMDLSGHVVGSVGGFMGHLGDLDFNEEDGKIYGSLEYKNDAIGKGIKKTLGKEESTGVNGFYIAIFDGAKIVRSDMDAETEDLLRTVYLSEVVQDYETKVNVAGKIMPHRFACSGIDGLTFAPTIGSSNLNKKYLYVAYGIYGDVDRDDNDHQVILKYDVSNWDKYEKQLSQDNLHTSGPKKPAEKYFVKTGNTRYGIQNLAYDSHTGNLFAAVYKGIKTQFPNYDLFVIDGHNKPRRSHIHSDNKEIKVKTLSLLQAGPKDSDPGIHGWHFKWGATGIQSLGDGLFYISHNEKDDNGLQRTTLYKYRWVGDSQNAFIREN</sequence>
<accession>A0A0H4PHF2</accession>
<dbReference type="RefSeq" id="WP_240477866.1">
    <property type="nucleotide sequence ID" value="NZ_CP012040.1"/>
</dbReference>
<name>A0A0H4PHF2_9BACT</name>